<dbReference type="GO" id="GO:0005829">
    <property type="term" value="C:cytosol"/>
    <property type="evidence" value="ECO:0007669"/>
    <property type="project" value="UniProtKB-SubCell"/>
</dbReference>
<accession>A0A6B2KZU3</accession>
<evidence type="ECO:0000259" key="9">
    <source>
        <dbReference type="PROSITE" id="PS50090"/>
    </source>
</evidence>
<dbReference type="AlphaFoldDB" id="A0A6B2KZU3"/>
<dbReference type="PANTHER" id="PTHR43999">
    <property type="entry name" value="DNAJ HOMOLOG SUBFAMILY C MEMBER 2"/>
    <property type="match status" value="1"/>
</dbReference>
<keyword evidence="3" id="KW-0677">Repeat</keyword>
<protein>
    <recommendedName>
        <fullName evidence="2">DnaJ homolog subfamily C member 2</fullName>
    </recommendedName>
</protein>
<dbReference type="InterPro" id="IPR009057">
    <property type="entry name" value="Homeodomain-like_sf"/>
</dbReference>
<feature type="compositionally biased region" description="Low complexity" evidence="7">
    <location>
        <begin position="476"/>
        <end position="513"/>
    </location>
</feature>
<evidence type="ECO:0000259" key="10">
    <source>
        <dbReference type="PROSITE" id="PS51293"/>
    </source>
</evidence>
<dbReference type="InterPro" id="IPR001005">
    <property type="entry name" value="SANT/Myb"/>
</dbReference>
<dbReference type="InterPro" id="IPR017884">
    <property type="entry name" value="SANT_dom"/>
</dbReference>
<feature type="compositionally biased region" description="Pro residues" evidence="7">
    <location>
        <begin position="514"/>
        <end position="525"/>
    </location>
</feature>
<dbReference type="InterPro" id="IPR036869">
    <property type="entry name" value="J_dom_sf"/>
</dbReference>
<keyword evidence="5" id="KW-0143">Chaperone</keyword>
<dbReference type="PROSITE" id="PS50090">
    <property type="entry name" value="MYB_LIKE"/>
    <property type="match status" value="1"/>
</dbReference>
<dbReference type="InterPro" id="IPR001623">
    <property type="entry name" value="DnaJ_domain"/>
</dbReference>
<dbReference type="InterPro" id="IPR044634">
    <property type="entry name" value="Zuotin/DnaJC2"/>
</dbReference>
<dbReference type="CDD" id="cd06257">
    <property type="entry name" value="DnaJ"/>
    <property type="match status" value="1"/>
</dbReference>
<feature type="domain" description="HTH myb-type" evidence="11">
    <location>
        <begin position="566"/>
        <end position="620"/>
    </location>
</feature>
<feature type="domain" description="J" evidence="8">
    <location>
        <begin position="3"/>
        <end position="75"/>
    </location>
</feature>
<dbReference type="GO" id="GO:0006325">
    <property type="term" value="P:chromatin organization"/>
    <property type="evidence" value="ECO:0007669"/>
    <property type="project" value="UniProtKB-KW"/>
</dbReference>
<feature type="region of interest" description="Disordered" evidence="7">
    <location>
        <begin position="199"/>
        <end position="221"/>
    </location>
</feature>
<dbReference type="SUPFAM" id="SSF46689">
    <property type="entry name" value="Homeodomain-like"/>
    <property type="match status" value="2"/>
</dbReference>
<feature type="compositionally biased region" description="Low complexity" evidence="7">
    <location>
        <begin position="445"/>
        <end position="470"/>
    </location>
</feature>
<dbReference type="GO" id="GO:0006450">
    <property type="term" value="P:regulation of translational fidelity"/>
    <property type="evidence" value="ECO:0007669"/>
    <property type="project" value="InterPro"/>
</dbReference>
<comment type="subcellular location">
    <subcellularLocation>
        <location evidence="1">Cytoplasm</location>
        <location evidence="1">Cytosol</location>
    </subcellularLocation>
</comment>
<sequence length="620" mass="70596">MENYYDLLDLGEKKWRATPEDIKKAYRASALKYHPDKLVATGVPQEQAEEMFKKVQLAYETLSDPKKRRAYDSSELFDDSIPDPEDIDPSNPASFFQVFAPVFERNAKWAISKVPPLGNMDTPIGVVERFYEFWYSFKSWRDFSYLDEYDPEDAESRDEKRWMERKNAKQRQGKIKEEQTRIHALVDLAYKFDPRIKKMKEEEQKEKERKRQMRMEYARQKKEEEERKRLEILKKEEEELAKKKQEEEEKRQEKNRIANIKKKRKQKIRQTLKQVGIESNDQMEYLFSKYEAEELNTLCQKLGELKTKEEMETYLNETTLAHKNQTQKQSQPQVQKVEAVEEVAWTAHEIDLLTKAVIKYPVGTRNRWERIQEAVGTSKTIKQVIARVKGSQSGADKPITAEAQYAKWMQESKDVKISSGPSQNWEAQNRNAEKAPVSAATNPVSPRATAAPTPATPTPASAASPRANPTSPRPANPKAAPATATPAKAAPETAQTAPKPTATPKAQPAAAPKPQQPAPASPSAPAPSAATPQKAPQPAAAPKPQQPAQEAPKPQQEEKVYEEDDWTPDEQKALEAALKMYPSSMGPDRWAKIAEAVPGKSKKQCVNRYKYIVNIIKHKK</sequence>
<feature type="compositionally biased region" description="Low complexity" evidence="7">
    <location>
        <begin position="526"/>
        <end position="538"/>
    </location>
</feature>
<evidence type="ECO:0000259" key="11">
    <source>
        <dbReference type="PROSITE" id="PS51294"/>
    </source>
</evidence>
<evidence type="ECO:0000256" key="6">
    <source>
        <dbReference type="ARBA" id="ARBA00023242"/>
    </source>
</evidence>
<feature type="compositionally biased region" description="Basic and acidic residues" evidence="7">
    <location>
        <begin position="239"/>
        <end position="256"/>
    </location>
</feature>
<dbReference type="Pfam" id="PF23082">
    <property type="entry name" value="Myb_DNA-binding_2"/>
    <property type="match status" value="1"/>
</dbReference>
<evidence type="ECO:0000313" key="12">
    <source>
        <dbReference type="EMBL" id="NDV30167.1"/>
    </source>
</evidence>
<dbReference type="Pfam" id="PF21884">
    <property type="entry name" value="ZUO1-like_ZHD"/>
    <property type="match status" value="1"/>
</dbReference>
<dbReference type="EMBL" id="GIBP01001198">
    <property type="protein sequence ID" value="NDV30167.1"/>
    <property type="molecule type" value="Transcribed_RNA"/>
</dbReference>
<feature type="compositionally biased region" description="Polar residues" evidence="7">
    <location>
        <begin position="419"/>
        <end position="430"/>
    </location>
</feature>
<feature type="domain" description="Myb-like" evidence="9">
    <location>
        <begin position="558"/>
        <end position="613"/>
    </location>
</feature>
<evidence type="ECO:0000256" key="4">
    <source>
        <dbReference type="ARBA" id="ARBA00022853"/>
    </source>
</evidence>
<dbReference type="SMART" id="SM00271">
    <property type="entry name" value="DnaJ"/>
    <property type="match status" value="1"/>
</dbReference>
<evidence type="ECO:0000256" key="7">
    <source>
        <dbReference type="SAM" id="MobiDB-lite"/>
    </source>
</evidence>
<dbReference type="GO" id="GO:0030544">
    <property type="term" value="F:Hsp70 protein binding"/>
    <property type="evidence" value="ECO:0007669"/>
    <property type="project" value="InterPro"/>
</dbReference>
<dbReference type="PRINTS" id="PR00625">
    <property type="entry name" value="JDOMAIN"/>
</dbReference>
<reference evidence="12" key="1">
    <citation type="journal article" date="2020" name="J. Eukaryot. Microbiol.">
        <title>De novo Sequencing, Assembly and Annotation of the Transcriptome for the Free-Living Testate Amoeba Arcella intermedia.</title>
        <authorList>
            <person name="Ribeiro G.M."/>
            <person name="Porfirio-Sousa A.L."/>
            <person name="Maurer-Alcala X.X."/>
            <person name="Katz L.A."/>
            <person name="Lahr D.J.G."/>
        </authorList>
    </citation>
    <scope>NUCLEOTIDE SEQUENCE</scope>
</reference>
<dbReference type="FunFam" id="1.10.10.60:FF:000180">
    <property type="entry name" value="DnaJ (Hsp40) homolog, subfamily C, member 2"/>
    <property type="match status" value="1"/>
</dbReference>
<dbReference type="InterPro" id="IPR054076">
    <property type="entry name" value="ZUO1-like_ZHD"/>
</dbReference>
<organism evidence="12">
    <name type="scientific">Arcella intermedia</name>
    <dbReference type="NCBI Taxonomy" id="1963864"/>
    <lineage>
        <taxon>Eukaryota</taxon>
        <taxon>Amoebozoa</taxon>
        <taxon>Tubulinea</taxon>
        <taxon>Elardia</taxon>
        <taxon>Arcellinida</taxon>
        <taxon>Sphaerothecina</taxon>
        <taxon>Arcellidae</taxon>
        <taxon>Arcella</taxon>
    </lineage>
</organism>
<dbReference type="InterPro" id="IPR018253">
    <property type="entry name" value="DnaJ_domain_CS"/>
</dbReference>
<keyword evidence="6" id="KW-0539">Nucleus</keyword>
<dbReference type="InterPro" id="IPR017930">
    <property type="entry name" value="Myb_dom"/>
</dbReference>
<feature type="domain" description="SANT" evidence="10">
    <location>
        <begin position="561"/>
        <end position="620"/>
    </location>
</feature>
<name>A0A6B2KZU3_9EUKA</name>
<evidence type="ECO:0000256" key="3">
    <source>
        <dbReference type="ARBA" id="ARBA00022737"/>
    </source>
</evidence>
<dbReference type="CDD" id="cd00167">
    <property type="entry name" value="SANT"/>
    <property type="match status" value="2"/>
</dbReference>
<keyword evidence="4" id="KW-0156">Chromatin regulator</keyword>
<dbReference type="SMART" id="SM00717">
    <property type="entry name" value="SANT"/>
    <property type="match status" value="2"/>
</dbReference>
<dbReference type="PROSITE" id="PS00636">
    <property type="entry name" value="DNAJ_1"/>
    <property type="match status" value="1"/>
</dbReference>
<evidence type="ECO:0000256" key="1">
    <source>
        <dbReference type="ARBA" id="ARBA00004514"/>
    </source>
</evidence>
<evidence type="ECO:0000259" key="8">
    <source>
        <dbReference type="PROSITE" id="PS50076"/>
    </source>
</evidence>
<evidence type="ECO:0000256" key="2">
    <source>
        <dbReference type="ARBA" id="ARBA00014469"/>
    </source>
</evidence>
<dbReference type="PROSITE" id="PS51293">
    <property type="entry name" value="SANT"/>
    <property type="match status" value="1"/>
</dbReference>
<dbReference type="GO" id="GO:0043022">
    <property type="term" value="F:ribosome binding"/>
    <property type="evidence" value="ECO:0007669"/>
    <property type="project" value="InterPro"/>
</dbReference>
<dbReference type="Pfam" id="PF00249">
    <property type="entry name" value="Myb_DNA-binding"/>
    <property type="match status" value="1"/>
</dbReference>
<dbReference type="PROSITE" id="PS51294">
    <property type="entry name" value="HTH_MYB"/>
    <property type="match status" value="1"/>
</dbReference>
<dbReference type="GO" id="GO:0051083">
    <property type="term" value="P:'de novo' cotranslational protein folding"/>
    <property type="evidence" value="ECO:0007669"/>
    <property type="project" value="InterPro"/>
</dbReference>
<feature type="region of interest" description="Disordered" evidence="7">
    <location>
        <begin position="239"/>
        <end position="265"/>
    </location>
</feature>
<dbReference type="PANTHER" id="PTHR43999:SF1">
    <property type="entry name" value="DNAJ HOMOLOG SUBFAMILY C MEMBER 2"/>
    <property type="match status" value="1"/>
</dbReference>
<dbReference type="Gene3D" id="1.10.10.60">
    <property type="entry name" value="Homeodomain-like"/>
    <property type="match status" value="2"/>
</dbReference>
<evidence type="ECO:0000256" key="5">
    <source>
        <dbReference type="ARBA" id="ARBA00023186"/>
    </source>
</evidence>
<dbReference type="Gene3D" id="1.10.287.110">
    <property type="entry name" value="DnaJ domain"/>
    <property type="match status" value="1"/>
</dbReference>
<dbReference type="SUPFAM" id="SSF46565">
    <property type="entry name" value="Chaperone J-domain"/>
    <property type="match status" value="1"/>
</dbReference>
<feature type="region of interest" description="Disordered" evidence="7">
    <location>
        <begin position="414"/>
        <end position="571"/>
    </location>
</feature>
<dbReference type="PROSITE" id="PS50076">
    <property type="entry name" value="DNAJ_2"/>
    <property type="match status" value="1"/>
</dbReference>
<proteinExistence type="predicted"/>
<dbReference type="Pfam" id="PF00226">
    <property type="entry name" value="DnaJ"/>
    <property type="match status" value="1"/>
</dbReference>